<organism evidence="12 14">
    <name type="scientific">Pseudomonas amygdali pv. photiniae</name>
    <dbReference type="NCBI Taxonomy" id="251724"/>
    <lineage>
        <taxon>Bacteria</taxon>
        <taxon>Pseudomonadati</taxon>
        <taxon>Pseudomonadota</taxon>
        <taxon>Gammaproteobacteria</taxon>
        <taxon>Pseudomonadales</taxon>
        <taxon>Pseudomonadaceae</taxon>
        <taxon>Pseudomonas</taxon>
        <taxon>Pseudomonas amygdali</taxon>
    </lineage>
</organism>
<keyword evidence="5" id="KW-1003">Cell membrane</keyword>
<evidence type="ECO:0000256" key="3">
    <source>
        <dbReference type="ARBA" id="ARBA00014962"/>
    </source>
</evidence>
<dbReference type="SMART" id="SM01323">
    <property type="entry name" value="YajC"/>
    <property type="match status" value="1"/>
</dbReference>
<accession>A0A0P9YM59</accession>
<evidence type="ECO:0000313" key="13">
    <source>
        <dbReference type="EMBL" id="RMS49497.1"/>
    </source>
</evidence>
<comment type="similarity">
    <text evidence="2">Belongs to the YajC family.</text>
</comment>
<dbReference type="PANTHER" id="PTHR33909">
    <property type="entry name" value="SEC TRANSLOCON ACCESSORY COMPLEX SUBUNIT YAJC"/>
    <property type="match status" value="1"/>
</dbReference>
<proteinExistence type="inferred from homology"/>
<sequence length="116" mass="12301">MSFFISPAFADAAFADAAAPAAGPAGSGFEWIFLVGFLVIFYLMIWRPQAKRAKEQKNLLGNLQKGDEVVTSGGIAGKINKVTDDFVVIEVSDTVELKIQKGAIAATLPKGTLKAI</sequence>
<dbReference type="Proteomes" id="UP000270873">
    <property type="component" value="Unassembled WGS sequence"/>
</dbReference>
<dbReference type="EMBL" id="RBSP01000335">
    <property type="protein sequence ID" value="RMS49497.1"/>
    <property type="molecule type" value="Genomic_DNA"/>
</dbReference>
<protein>
    <recommendedName>
        <fullName evidence="3">Sec translocon accessory complex subunit YajC</fullName>
    </recommendedName>
</protein>
<reference evidence="13 15" key="2">
    <citation type="submission" date="2018-08" db="EMBL/GenBank/DDBJ databases">
        <title>Recombination of ecologically and evolutionarily significant loci maintains genetic cohesion in the Pseudomonas syringae species complex.</title>
        <authorList>
            <person name="Dillon M."/>
            <person name="Thakur S."/>
            <person name="Almeida R.N.D."/>
            <person name="Weir B.S."/>
            <person name="Guttman D.S."/>
        </authorList>
    </citation>
    <scope>NUCLEOTIDE SEQUENCE [LARGE SCALE GENOMIC DNA]</scope>
    <source>
        <strain evidence="13 15">ICMP 7847</strain>
    </source>
</reference>
<evidence type="ECO:0000313" key="12">
    <source>
        <dbReference type="EMBL" id="KPX79109.1"/>
    </source>
</evidence>
<dbReference type="GO" id="GO:0015031">
    <property type="term" value="P:protein transport"/>
    <property type="evidence" value="ECO:0007669"/>
    <property type="project" value="UniProtKB-KW"/>
</dbReference>
<dbReference type="AlphaFoldDB" id="A0A0P9YM59"/>
<evidence type="ECO:0000256" key="4">
    <source>
        <dbReference type="ARBA" id="ARBA00022448"/>
    </source>
</evidence>
<evidence type="ECO:0000256" key="10">
    <source>
        <dbReference type="ARBA" id="ARBA00023136"/>
    </source>
</evidence>
<keyword evidence="7" id="KW-0653">Protein transport</keyword>
<evidence type="ECO:0000256" key="1">
    <source>
        <dbReference type="ARBA" id="ARBA00004162"/>
    </source>
</evidence>
<evidence type="ECO:0000256" key="9">
    <source>
        <dbReference type="ARBA" id="ARBA00023010"/>
    </source>
</evidence>
<evidence type="ECO:0000256" key="6">
    <source>
        <dbReference type="ARBA" id="ARBA00022692"/>
    </source>
</evidence>
<dbReference type="PANTHER" id="PTHR33909:SF1">
    <property type="entry name" value="SEC TRANSLOCON ACCESSORY COMPLEX SUBUNIT YAJC"/>
    <property type="match status" value="1"/>
</dbReference>
<keyword evidence="6 11" id="KW-0812">Transmembrane</keyword>
<feature type="transmembrane region" description="Helical" evidence="11">
    <location>
        <begin position="31"/>
        <end position="47"/>
    </location>
</feature>
<name>A0A0P9YM59_PSEA0</name>
<keyword evidence="8 11" id="KW-1133">Transmembrane helix</keyword>
<evidence type="ECO:0000256" key="7">
    <source>
        <dbReference type="ARBA" id="ARBA00022927"/>
    </source>
</evidence>
<evidence type="ECO:0000313" key="15">
    <source>
        <dbReference type="Proteomes" id="UP000270873"/>
    </source>
</evidence>
<dbReference type="NCBIfam" id="TIGR00739">
    <property type="entry name" value="yajC"/>
    <property type="match status" value="1"/>
</dbReference>
<evidence type="ECO:0000313" key="14">
    <source>
        <dbReference type="Proteomes" id="UP000050469"/>
    </source>
</evidence>
<keyword evidence="10 11" id="KW-0472">Membrane</keyword>
<evidence type="ECO:0000256" key="11">
    <source>
        <dbReference type="SAM" id="Phobius"/>
    </source>
</evidence>
<comment type="subcellular location">
    <subcellularLocation>
        <location evidence="1">Cell membrane</location>
        <topology evidence="1">Single-pass membrane protein</topology>
    </subcellularLocation>
</comment>
<dbReference type="GO" id="GO:0005886">
    <property type="term" value="C:plasma membrane"/>
    <property type="evidence" value="ECO:0007669"/>
    <property type="project" value="UniProtKB-SubCell"/>
</dbReference>
<dbReference type="Proteomes" id="UP000050469">
    <property type="component" value="Unassembled WGS sequence"/>
</dbReference>
<dbReference type="EMBL" id="LJQO01000077">
    <property type="protein sequence ID" value="KPX79109.1"/>
    <property type="molecule type" value="Genomic_DNA"/>
</dbReference>
<evidence type="ECO:0000256" key="5">
    <source>
        <dbReference type="ARBA" id="ARBA00022475"/>
    </source>
</evidence>
<dbReference type="PRINTS" id="PR01853">
    <property type="entry name" value="YAJCTRNLCASE"/>
</dbReference>
<gene>
    <name evidence="12" type="ORF">ALO53_00136</name>
    <name evidence="13" type="ORF">ALP66_00912</name>
</gene>
<dbReference type="InterPro" id="IPR003849">
    <property type="entry name" value="Preprotein_translocase_YajC"/>
</dbReference>
<reference evidence="12 14" key="1">
    <citation type="submission" date="2015-09" db="EMBL/GenBank/DDBJ databases">
        <title>Genome announcement of multiple Pseudomonas syringae strains.</title>
        <authorList>
            <person name="Thakur S."/>
            <person name="Wang P.W."/>
            <person name="Gong Y."/>
            <person name="Weir B.S."/>
            <person name="Guttman D.S."/>
        </authorList>
    </citation>
    <scope>NUCLEOTIDE SEQUENCE [LARGE SCALE GENOMIC DNA]</scope>
    <source>
        <strain evidence="12 14">ICMP7840</strain>
    </source>
</reference>
<evidence type="ECO:0000256" key="8">
    <source>
        <dbReference type="ARBA" id="ARBA00022989"/>
    </source>
</evidence>
<dbReference type="RefSeq" id="WP_057411543.1">
    <property type="nucleotide sequence ID" value="NZ_LJQO01000077.1"/>
</dbReference>
<keyword evidence="4" id="KW-0813">Transport</keyword>
<evidence type="ECO:0000256" key="2">
    <source>
        <dbReference type="ARBA" id="ARBA00006742"/>
    </source>
</evidence>
<keyword evidence="9" id="KW-0811">Translocation</keyword>
<comment type="caution">
    <text evidence="12">The sequence shown here is derived from an EMBL/GenBank/DDBJ whole genome shotgun (WGS) entry which is preliminary data.</text>
</comment>
<dbReference type="PATRIC" id="fig|251724.3.peg.174"/>
<dbReference type="Pfam" id="PF02699">
    <property type="entry name" value="YajC"/>
    <property type="match status" value="1"/>
</dbReference>